<dbReference type="InterPro" id="IPR051052">
    <property type="entry name" value="Diverse_substrate_MTase"/>
</dbReference>
<dbReference type="InterPro" id="IPR013216">
    <property type="entry name" value="Methyltransf_11"/>
</dbReference>
<dbReference type="SUPFAM" id="SSF53335">
    <property type="entry name" value="S-adenosyl-L-methionine-dependent methyltransferases"/>
    <property type="match status" value="1"/>
</dbReference>
<dbReference type="Gene3D" id="3.40.50.150">
    <property type="entry name" value="Vaccinia Virus protein VP39"/>
    <property type="match status" value="1"/>
</dbReference>
<evidence type="ECO:0000256" key="1">
    <source>
        <dbReference type="ARBA" id="ARBA00008361"/>
    </source>
</evidence>
<dbReference type="STRING" id="933084.A0A067QQ60"/>
<dbReference type="PANTHER" id="PTHR44942:SF4">
    <property type="entry name" value="METHYLTRANSFERASE TYPE 11 DOMAIN-CONTAINING PROTEIN"/>
    <property type="match status" value="1"/>
</dbReference>
<keyword evidence="3" id="KW-0808">Transferase</keyword>
<dbReference type="GO" id="GO:0032259">
    <property type="term" value="P:methylation"/>
    <property type="evidence" value="ECO:0007669"/>
    <property type="project" value="UniProtKB-KW"/>
</dbReference>
<feature type="domain" description="Methyltransferase type 11" evidence="4">
    <location>
        <begin position="44"/>
        <end position="139"/>
    </location>
</feature>
<comment type="similarity">
    <text evidence="1">Belongs to the methyltransferase superfamily.</text>
</comment>
<evidence type="ECO:0000256" key="3">
    <source>
        <dbReference type="ARBA" id="ARBA00022679"/>
    </source>
</evidence>
<sequence length="291" mass="32477">MNSFAQSTFSAENYKAYRPRYPERLFTDILEYHDSHGGGRESALDLGCGPGTVTEPLTAFFDKVAGVDPSQGMLDVASKSAKTLTLEGKSLEYLVGSAEDIPACDSSVDLITSGTSAHWFPANWWTNAARVLRPGGTVAVFAYGTPFVRSHMHPEAAKITKKAWSWRTAPELAPYIQESGNIAERLFDDLPLADPTSGEWGLVERRVWNKDGDDENQEPYMTAQPTLSSWRTRFATVSPVFRWREANPDKVGTDEDPLERCIKELKEMTEWSDDQVIEIGMSFTLITVKRL</sequence>
<name>A0A067QQ60_9AGAM</name>
<dbReference type="AlphaFoldDB" id="A0A067QQ60"/>
<dbReference type="CDD" id="cd02440">
    <property type="entry name" value="AdoMet_MTases"/>
    <property type="match status" value="1"/>
</dbReference>
<dbReference type="Proteomes" id="UP000027265">
    <property type="component" value="Unassembled WGS sequence"/>
</dbReference>
<evidence type="ECO:0000259" key="4">
    <source>
        <dbReference type="Pfam" id="PF08241"/>
    </source>
</evidence>
<dbReference type="InterPro" id="IPR029063">
    <property type="entry name" value="SAM-dependent_MTases_sf"/>
</dbReference>
<organism evidence="5 6">
    <name type="scientific">Jaapia argillacea MUCL 33604</name>
    <dbReference type="NCBI Taxonomy" id="933084"/>
    <lineage>
        <taxon>Eukaryota</taxon>
        <taxon>Fungi</taxon>
        <taxon>Dikarya</taxon>
        <taxon>Basidiomycota</taxon>
        <taxon>Agaricomycotina</taxon>
        <taxon>Agaricomycetes</taxon>
        <taxon>Agaricomycetidae</taxon>
        <taxon>Jaapiales</taxon>
        <taxon>Jaapiaceae</taxon>
        <taxon>Jaapia</taxon>
    </lineage>
</organism>
<reference evidence="6" key="1">
    <citation type="journal article" date="2014" name="Proc. Natl. Acad. Sci. U.S.A.">
        <title>Extensive sampling of basidiomycete genomes demonstrates inadequacy of the white-rot/brown-rot paradigm for wood decay fungi.</title>
        <authorList>
            <person name="Riley R."/>
            <person name="Salamov A.A."/>
            <person name="Brown D.W."/>
            <person name="Nagy L.G."/>
            <person name="Floudas D."/>
            <person name="Held B.W."/>
            <person name="Levasseur A."/>
            <person name="Lombard V."/>
            <person name="Morin E."/>
            <person name="Otillar R."/>
            <person name="Lindquist E.A."/>
            <person name="Sun H."/>
            <person name="LaButti K.M."/>
            <person name="Schmutz J."/>
            <person name="Jabbour D."/>
            <person name="Luo H."/>
            <person name="Baker S.E."/>
            <person name="Pisabarro A.G."/>
            <person name="Walton J.D."/>
            <person name="Blanchette R.A."/>
            <person name="Henrissat B."/>
            <person name="Martin F."/>
            <person name="Cullen D."/>
            <person name="Hibbett D.S."/>
            <person name="Grigoriev I.V."/>
        </authorList>
    </citation>
    <scope>NUCLEOTIDE SEQUENCE [LARGE SCALE GENOMIC DNA]</scope>
    <source>
        <strain evidence="6">MUCL 33604</strain>
    </source>
</reference>
<dbReference type="EMBL" id="KL197709">
    <property type="protein sequence ID" value="KDQ64781.1"/>
    <property type="molecule type" value="Genomic_DNA"/>
</dbReference>
<gene>
    <name evidence="5" type="ORF">JAAARDRAFT_202064</name>
</gene>
<dbReference type="HOGENOM" id="CLU_049344_1_0_1"/>
<dbReference type="OrthoDB" id="10027013at2759"/>
<protein>
    <recommendedName>
        <fullName evidence="4">Methyltransferase type 11 domain-containing protein</fullName>
    </recommendedName>
</protein>
<dbReference type="GO" id="GO:0008757">
    <property type="term" value="F:S-adenosylmethionine-dependent methyltransferase activity"/>
    <property type="evidence" value="ECO:0007669"/>
    <property type="project" value="InterPro"/>
</dbReference>
<proteinExistence type="inferred from homology"/>
<evidence type="ECO:0000313" key="6">
    <source>
        <dbReference type="Proteomes" id="UP000027265"/>
    </source>
</evidence>
<keyword evidence="2" id="KW-0489">Methyltransferase</keyword>
<dbReference type="Pfam" id="PF08241">
    <property type="entry name" value="Methyltransf_11"/>
    <property type="match status" value="1"/>
</dbReference>
<evidence type="ECO:0000313" key="5">
    <source>
        <dbReference type="EMBL" id="KDQ64781.1"/>
    </source>
</evidence>
<keyword evidence="6" id="KW-1185">Reference proteome</keyword>
<dbReference type="InParanoid" id="A0A067QQ60"/>
<dbReference type="PANTHER" id="PTHR44942">
    <property type="entry name" value="METHYLTRANSF_11 DOMAIN-CONTAINING PROTEIN"/>
    <property type="match status" value="1"/>
</dbReference>
<evidence type="ECO:0000256" key="2">
    <source>
        <dbReference type="ARBA" id="ARBA00022603"/>
    </source>
</evidence>
<accession>A0A067QQ60</accession>